<comment type="subcellular location">
    <subcellularLocation>
        <location evidence="1">Cytoplasm</location>
        <location evidence="1">Cytoskeleton</location>
    </subcellularLocation>
</comment>
<dbReference type="PROSITE" id="PS50195">
    <property type="entry name" value="PX"/>
    <property type="match status" value="1"/>
</dbReference>
<evidence type="ECO:0000256" key="2">
    <source>
        <dbReference type="ARBA" id="ARBA00022490"/>
    </source>
</evidence>
<evidence type="ECO:0000313" key="16">
    <source>
        <dbReference type="Proteomes" id="UP000318571"/>
    </source>
</evidence>
<evidence type="ECO:0000256" key="9">
    <source>
        <dbReference type="PROSITE-ProRule" id="PRU00283"/>
    </source>
</evidence>
<evidence type="ECO:0000313" key="15">
    <source>
        <dbReference type="EMBL" id="TRY79865.1"/>
    </source>
</evidence>
<dbReference type="PROSITE" id="PS50067">
    <property type="entry name" value="KINESIN_MOTOR_2"/>
    <property type="match status" value="1"/>
</dbReference>
<dbReference type="Gene3D" id="3.30.1520.10">
    <property type="entry name" value="Phox-like domain"/>
    <property type="match status" value="1"/>
</dbReference>
<dbReference type="PROSITE" id="PS00411">
    <property type="entry name" value="KINESIN_MOTOR_1"/>
    <property type="match status" value="1"/>
</dbReference>
<keyword evidence="2" id="KW-0963">Cytoplasm</keyword>
<evidence type="ECO:0000256" key="4">
    <source>
        <dbReference type="ARBA" id="ARBA00022741"/>
    </source>
</evidence>
<dbReference type="InterPro" id="IPR001683">
    <property type="entry name" value="PX_dom"/>
</dbReference>
<dbReference type="GO" id="GO:0005524">
    <property type="term" value="F:ATP binding"/>
    <property type="evidence" value="ECO:0007669"/>
    <property type="project" value="UniProtKB-UniRule"/>
</dbReference>
<gene>
    <name evidence="15" type="ORF">TCAL_06049</name>
</gene>
<dbReference type="GO" id="GO:0005737">
    <property type="term" value="C:cytoplasm"/>
    <property type="evidence" value="ECO:0007669"/>
    <property type="project" value="UniProtKB-ARBA"/>
</dbReference>
<dbReference type="GO" id="GO:0008017">
    <property type="term" value="F:microtubule binding"/>
    <property type="evidence" value="ECO:0007669"/>
    <property type="project" value="InterPro"/>
</dbReference>
<reference evidence="15 16" key="1">
    <citation type="journal article" date="2018" name="Nat. Ecol. Evol.">
        <title>Genomic signatures of mitonuclear coevolution across populations of Tigriopus californicus.</title>
        <authorList>
            <person name="Barreto F.S."/>
            <person name="Watson E.T."/>
            <person name="Lima T.G."/>
            <person name="Willett C.S."/>
            <person name="Edmands S."/>
            <person name="Li W."/>
            <person name="Burton R.S."/>
        </authorList>
    </citation>
    <scope>NUCLEOTIDE SEQUENCE [LARGE SCALE GENOMIC DNA]</scope>
    <source>
        <strain evidence="15 16">San Diego</strain>
    </source>
</reference>
<dbReference type="SUPFAM" id="SSF64268">
    <property type="entry name" value="PX domain"/>
    <property type="match status" value="1"/>
</dbReference>
<evidence type="ECO:0000256" key="10">
    <source>
        <dbReference type="RuleBase" id="RU000394"/>
    </source>
</evidence>
<dbReference type="GO" id="GO:0005874">
    <property type="term" value="C:microtubule"/>
    <property type="evidence" value="ECO:0007669"/>
    <property type="project" value="UniProtKB-KW"/>
</dbReference>
<dbReference type="AlphaFoldDB" id="A0A553PQA6"/>
<dbReference type="InterPro" id="IPR001752">
    <property type="entry name" value="Kinesin_motor_dom"/>
</dbReference>
<feature type="region of interest" description="Disordered" evidence="12">
    <location>
        <begin position="639"/>
        <end position="660"/>
    </location>
</feature>
<dbReference type="SMART" id="SM00312">
    <property type="entry name" value="PX"/>
    <property type="match status" value="1"/>
</dbReference>
<proteinExistence type="inferred from homology"/>
<feature type="domain" description="Kinesin motor" evidence="13">
    <location>
        <begin position="3"/>
        <end position="355"/>
    </location>
</feature>
<dbReference type="Pfam" id="PF00498">
    <property type="entry name" value="FHA"/>
    <property type="match status" value="1"/>
</dbReference>
<dbReference type="CDD" id="cd22708">
    <property type="entry name" value="FHA_KIF16"/>
    <property type="match status" value="1"/>
</dbReference>
<dbReference type="InterPro" id="IPR019821">
    <property type="entry name" value="Kinesin_motor_CS"/>
</dbReference>
<dbReference type="Pfam" id="PF00787">
    <property type="entry name" value="PX"/>
    <property type="match status" value="1"/>
</dbReference>
<evidence type="ECO:0000256" key="3">
    <source>
        <dbReference type="ARBA" id="ARBA00022553"/>
    </source>
</evidence>
<comment type="similarity">
    <text evidence="9 10">Belongs to the TRAFAC class myosin-kinesin ATPase superfamily. Kinesin family.</text>
</comment>
<dbReference type="InterPro" id="IPR008984">
    <property type="entry name" value="SMAD_FHA_dom_sf"/>
</dbReference>
<dbReference type="OMA" id="EYNEREH"/>
<dbReference type="InterPro" id="IPR000253">
    <property type="entry name" value="FHA_dom"/>
</dbReference>
<feature type="compositionally biased region" description="Basic and acidic residues" evidence="12">
    <location>
        <begin position="639"/>
        <end position="652"/>
    </location>
</feature>
<keyword evidence="7 9" id="KW-0505">Motor protein</keyword>
<dbReference type="FunFam" id="3.40.850.10:FF:000021">
    <property type="entry name" value="kinesin-like protein KIF16B isoform X1"/>
    <property type="match status" value="1"/>
</dbReference>
<evidence type="ECO:0000256" key="1">
    <source>
        <dbReference type="ARBA" id="ARBA00004245"/>
    </source>
</evidence>
<dbReference type="PANTHER" id="PTHR47117">
    <property type="entry name" value="STAR-RELATED LIPID TRANSFER PROTEIN 9"/>
    <property type="match status" value="1"/>
</dbReference>
<dbReference type="SUPFAM" id="SSF49879">
    <property type="entry name" value="SMAD/FHA domain"/>
    <property type="match status" value="1"/>
</dbReference>
<sequence>MASVKVAVRVRPFNRREKDLESQCVVRMRGNEVVLDQSNSSLSTSTPRGAHQFQHAFTFDFAYWSHNTTVDEFATQSKVYQDLGTDVVENAFGGYNVCVFAYGQTGSGKTYTMMGSEEEDRGLIPRICKALFDKMNASTAQQSGSTFRTEVSYLEIYNERVKDLLQRDPSHSLRIREHPTTGPYVQNLSRHLVVNYNDILNLMEKGNSIRTTAQTNMNDTSSRSHAIFTITFVNAGFSEGIPHETVSKIHLVDLAGSERADSTGATGQRLKEGAHINKSLVTLGSVISALAEATPGKNRSSTKHIPYRDSVLTWLLKDSLGGNSKTIMIATISPAEVNASETLSTLRYANRAKNIINKPTVNEDPNVKLIRDLRDEIDRLRRGMSLDPETLAVVQKELAAKEAQERTLTEEWTEKWKEAAIILKEQKALALKRTGLGVMLDSDQPHLVGIDEDVLSTGITLYHLKEGETFIGTSLTNPDIALKGACLEDNHCRIVLKNGVATLIPFEDALCMVNASLITSPVKLSQGCVVVLGKTNMFRYNDPKEAASMRKNNDFLNKQGEDLMNRSLLSQSLSDLRNTNRALTTVDGKHHLSEGNIKEIDYKQSVLELISETGVETFPQTSSNEIPDNEIMSAKSNFEFEPKESSSRDQEKLSPSFGANSTGDEVDELYKLICHQKEVIMTCLESDQCDIQNLNDEIVKLKNMQEEYTKLEVSSMKKLWRSVHFTGNRFSDDLFDSFDEKFDALVEQEVDRRLFQDRVLKSTESIARDKELERIKRDQQMLDLQRHHEKEIYLLRKRLHEFQQVNSESPPVTSSQTRLPANISIVQYQLKNGSHVEYKVVIWTPEETWTLERRFRMFRDLHVAMCHKYNALVQGLGFPSRRLFGNTSETVAAERQHQLESYLNALIQKCALQRECPLYNCFSGYRVAFVKFSPFFQPP</sequence>
<keyword evidence="6 11" id="KW-0175">Coiled coil</keyword>
<dbReference type="Proteomes" id="UP000318571">
    <property type="component" value="Chromosome 6"/>
</dbReference>
<dbReference type="Pfam" id="PF00225">
    <property type="entry name" value="Kinesin"/>
    <property type="match status" value="1"/>
</dbReference>
<dbReference type="EMBL" id="VCGU01000002">
    <property type="protein sequence ID" value="TRY79865.1"/>
    <property type="molecule type" value="Genomic_DNA"/>
</dbReference>
<dbReference type="FunFam" id="2.60.200.20:FF:000005">
    <property type="entry name" value="Kinesin family member 16B"/>
    <property type="match status" value="1"/>
</dbReference>
<dbReference type="Gene3D" id="3.40.850.10">
    <property type="entry name" value="Kinesin motor domain"/>
    <property type="match status" value="1"/>
</dbReference>
<dbReference type="GO" id="GO:0003777">
    <property type="term" value="F:microtubule motor activity"/>
    <property type="evidence" value="ECO:0007669"/>
    <property type="project" value="InterPro"/>
</dbReference>
<dbReference type="SMART" id="SM00129">
    <property type="entry name" value="KISc"/>
    <property type="match status" value="1"/>
</dbReference>
<feature type="domain" description="PX" evidence="14">
    <location>
        <begin position="816"/>
        <end position="929"/>
    </location>
</feature>
<dbReference type="Gene3D" id="2.60.200.20">
    <property type="match status" value="1"/>
</dbReference>
<keyword evidence="3" id="KW-0597">Phosphoprotein</keyword>
<dbReference type="PRINTS" id="PR00380">
    <property type="entry name" value="KINESINHEAVY"/>
</dbReference>
<evidence type="ECO:0000259" key="13">
    <source>
        <dbReference type="PROSITE" id="PS50067"/>
    </source>
</evidence>
<keyword evidence="8" id="KW-0206">Cytoskeleton</keyword>
<dbReference type="GO" id="GO:0035091">
    <property type="term" value="F:phosphatidylinositol binding"/>
    <property type="evidence" value="ECO:0007669"/>
    <property type="project" value="InterPro"/>
</dbReference>
<evidence type="ECO:0000256" key="11">
    <source>
        <dbReference type="SAM" id="Coils"/>
    </source>
</evidence>
<comment type="caution">
    <text evidence="15">The sequence shown here is derived from an EMBL/GenBank/DDBJ whole genome shotgun (WGS) entry which is preliminary data.</text>
</comment>
<dbReference type="InterPro" id="IPR036871">
    <property type="entry name" value="PX_dom_sf"/>
</dbReference>
<dbReference type="SUPFAM" id="SSF52540">
    <property type="entry name" value="P-loop containing nucleoside triphosphate hydrolases"/>
    <property type="match status" value="1"/>
</dbReference>
<evidence type="ECO:0000256" key="8">
    <source>
        <dbReference type="ARBA" id="ARBA00023212"/>
    </source>
</evidence>
<dbReference type="GO" id="GO:0007018">
    <property type="term" value="P:microtubule-based movement"/>
    <property type="evidence" value="ECO:0007669"/>
    <property type="project" value="InterPro"/>
</dbReference>
<evidence type="ECO:0000259" key="14">
    <source>
        <dbReference type="PROSITE" id="PS50195"/>
    </source>
</evidence>
<keyword evidence="10" id="KW-0493">Microtubule</keyword>
<keyword evidence="4 9" id="KW-0547">Nucleotide-binding</keyword>
<name>A0A553PQA6_TIGCA</name>
<evidence type="ECO:0000256" key="6">
    <source>
        <dbReference type="ARBA" id="ARBA00023054"/>
    </source>
</evidence>
<dbReference type="STRING" id="6832.A0A553PQA6"/>
<keyword evidence="5 9" id="KW-0067">ATP-binding</keyword>
<evidence type="ECO:0000256" key="5">
    <source>
        <dbReference type="ARBA" id="ARBA00022840"/>
    </source>
</evidence>
<dbReference type="InterPro" id="IPR036961">
    <property type="entry name" value="Kinesin_motor_dom_sf"/>
</dbReference>
<feature type="binding site" evidence="9">
    <location>
        <begin position="103"/>
        <end position="110"/>
    </location>
    <ligand>
        <name>ATP</name>
        <dbReference type="ChEBI" id="CHEBI:30616"/>
    </ligand>
</feature>
<accession>A0A553PQA6</accession>
<evidence type="ECO:0000256" key="12">
    <source>
        <dbReference type="SAM" id="MobiDB-lite"/>
    </source>
</evidence>
<protein>
    <recommendedName>
        <fullName evidence="10">Kinesin-like protein</fullName>
    </recommendedName>
</protein>
<feature type="coiled-coil region" evidence="11">
    <location>
        <begin position="684"/>
        <end position="714"/>
    </location>
</feature>
<dbReference type="PANTHER" id="PTHR47117:SF6">
    <property type="entry name" value="KINESIN-LIKE PROTEIN KIF16B"/>
    <property type="match status" value="1"/>
</dbReference>
<organism evidence="15 16">
    <name type="scientific">Tigriopus californicus</name>
    <name type="common">Marine copepod</name>
    <dbReference type="NCBI Taxonomy" id="6832"/>
    <lineage>
        <taxon>Eukaryota</taxon>
        <taxon>Metazoa</taxon>
        <taxon>Ecdysozoa</taxon>
        <taxon>Arthropoda</taxon>
        <taxon>Crustacea</taxon>
        <taxon>Multicrustacea</taxon>
        <taxon>Hexanauplia</taxon>
        <taxon>Copepoda</taxon>
        <taxon>Harpacticoida</taxon>
        <taxon>Harpacticidae</taxon>
        <taxon>Tigriopus</taxon>
    </lineage>
</organism>
<evidence type="ECO:0000256" key="7">
    <source>
        <dbReference type="ARBA" id="ARBA00023175"/>
    </source>
</evidence>
<dbReference type="OrthoDB" id="3176171at2759"/>
<keyword evidence="16" id="KW-1185">Reference proteome</keyword>
<dbReference type="CDD" id="cd01365">
    <property type="entry name" value="KISc_KIF1A_KIF1B"/>
    <property type="match status" value="1"/>
</dbReference>
<dbReference type="InterPro" id="IPR027417">
    <property type="entry name" value="P-loop_NTPase"/>
</dbReference>